<feature type="transmembrane region" description="Helical" evidence="8">
    <location>
        <begin position="26"/>
        <end position="44"/>
    </location>
</feature>
<dbReference type="SUPFAM" id="SSF103473">
    <property type="entry name" value="MFS general substrate transporter"/>
    <property type="match status" value="1"/>
</dbReference>
<dbReference type="Proteomes" id="UP001501638">
    <property type="component" value="Unassembled WGS sequence"/>
</dbReference>
<feature type="transmembrane region" description="Helical" evidence="8">
    <location>
        <begin position="294"/>
        <end position="311"/>
    </location>
</feature>
<evidence type="ECO:0000256" key="2">
    <source>
        <dbReference type="ARBA" id="ARBA00008335"/>
    </source>
</evidence>
<feature type="transmembrane region" description="Helical" evidence="8">
    <location>
        <begin position="91"/>
        <end position="111"/>
    </location>
</feature>
<feature type="transmembrane region" description="Helical" evidence="8">
    <location>
        <begin position="264"/>
        <end position="287"/>
    </location>
</feature>
<dbReference type="Gene3D" id="1.20.1250.20">
    <property type="entry name" value="MFS general substrate transporter like domains"/>
    <property type="match status" value="1"/>
</dbReference>
<evidence type="ECO:0000256" key="1">
    <source>
        <dbReference type="ARBA" id="ARBA00004651"/>
    </source>
</evidence>
<reference evidence="10 11" key="1">
    <citation type="journal article" date="2019" name="Int. J. Syst. Evol. Microbiol.">
        <title>The Global Catalogue of Microorganisms (GCM) 10K type strain sequencing project: providing services to taxonomists for standard genome sequencing and annotation.</title>
        <authorList>
            <consortium name="The Broad Institute Genomics Platform"/>
            <consortium name="The Broad Institute Genome Sequencing Center for Infectious Disease"/>
            <person name="Wu L."/>
            <person name="Ma J."/>
        </authorList>
    </citation>
    <scope>NUCLEOTIDE SEQUENCE [LARGE SCALE GENOMIC DNA]</scope>
    <source>
        <strain evidence="10 11">JCM 6305</strain>
    </source>
</reference>
<dbReference type="CDD" id="cd17324">
    <property type="entry name" value="MFS_NepI_like"/>
    <property type="match status" value="1"/>
</dbReference>
<feature type="transmembrane region" description="Helical" evidence="8">
    <location>
        <begin position="117"/>
        <end position="139"/>
    </location>
</feature>
<protein>
    <submittedName>
        <fullName evidence="10">MFS transporter</fullName>
    </submittedName>
</protein>
<keyword evidence="6 8" id="KW-1133">Transmembrane helix</keyword>
<dbReference type="RefSeq" id="WP_344325361.1">
    <property type="nucleotide sequence ID" value="NZ_BAAASZ010000027.1"/>
</dbReference>
<accession>A0ABN3KA00</accession>
<dbReference type="PANTHER" id="PTHR43271:SF1">
    <property type="entry name" value="INNER MEMBRANE TRANSPORT PROTEIN YNFM"/>
    <property type="match status" value="1"/>
</dbReference>
<keyword evidence="5 8" id="KW-0812">Transmembrane</keyword>
<feature type="transmembrane region" description="Helical" evidence="8">
    <location>
        <begin position="64"/>
        <end position="84"/>
    </location>
</feature>
<feature type="transmembrane region" description="Helical" evidence="8">
    <location>
        <begin position="146"/>
        <end position="164"/>
    </location>
</feature>
<sequence>MPSVDTGAPARTGAFSDRSVPPNRRISLALFAVGLATFSLLYATQPLLPALTADLGVTPGQASWTVSAATIGLAVAVLPLSALSERFGRRTMMTCSLTVAVAVALVLPFAPNVEVLIALRALQGAAIAGIPASAMAYLADELPPRALVGAVGLFVAGNSVGGMSGRVLTGWAAEGWGWRAGLASVAAVSLLCAVVYRLLIPKARNFTPASIRPATVLRVVRGHLSDGLLLRLYSLGLLFMVVFGAVYTVIGYRLVAEPFGLSQGLVGSIFVIYLVGTVSSAAAGRLVERLGRRGALYLAIGTTSTGLLTSLGESLPAVLTGLVLITAGFFAGHAVASSSVSRTAQEGKAQASALYQMAYYLGSSVGASLGAIAYHAAGWSATVAFALGALVLAAGVTLYATRRALVRRRLEAARS</sequence>
<feature type="transmembrane region" description="Helical" evidence="8">
    <location>
        <begin position="228"/>
        <end position="252"/>
    </location>
</feature>
<feature type="transmembrane region" description="Helical" evidence="8">
    <location>
        <begin position="317"/>
        <end position="336"/>
    </location>
</feature>
<dbReference type="InterPro" id="IPR005829">
    <property type="entry name" value="Sugar_transporter_CS"/>
</dbReference>
<comment type="similarity">
    <text evidence="2">Belongs to the major facilitator superfamily.</text>
</comment>
<keyword evidence="7 8" id="KW-0472">Membrane</keyword>
<evidence type="ECO:0000256" key="6">
    <source>
        <dbReference type="ARBA" id="ARBA00022989"/>
    </source>
</evidence>
<feature type="transmembrane region" description="Helical" evidence="8">
    <location>
        <begin position="176"/>
        <end position="199"/>
    </location>
</feature>
<evidence type="ECO:0000259" key="9">
    <source>
        <dbReference type="PROSITE" id="PS50850"/>
    </source>
</evidence>
<feature type="transmembrane region" description="Helical" evidence="8">
    <location>
        <begin position="357"/>
        <end position="377"/>
    </location>
</feature>
<dbReference type="InterPro" id="IPR036259">
    <property type="entry name" value="MFS_trans_sf"/>
</dbReference>
<dbReference type="InterPro" id="IPR020846">
    <property type="entry name" value="MFS_dom"/>
</dbReference>
<keyword evidence="3" id="KW-0813">Transport</keyword>
<dbReference type="PROSITE" id="PS50850">
    <property type="entry name" value="MFS"/>
    <property type="match status" value="1"/>
</dbReference>
<keyword evidence="4" id="KW-1003">Cell membrane</keyword>
<evidence type="ECO:0000313" key="11">
    <source>
        <dbReference type="Proteomes" id="UP001501638"/>
    </source>
</evidence>
<dbReference type="PANTHER" id="PTHR43271">
    <property type="entry name" value="BLL2771 PROTEIN"/>
    <property type="match status" value="1"/>
</dbReference>
<feature type="domain" description="Major facilitator superfamily (MFS) profile" evidence="9">
    <location>
        <begin position="22"/>
        <end position="407"/>
    </location>
</feature>
<dbReference type="Pfam" id="PF07690">
    <property type="entry name" value="MFS_1"/>
    <property type="match status" value="1"/>
</dbReference>
<evidence type="ECO:0000256" key="5">
    <source>
        <dbReference type="ARBA" id="ARBA00022692"/>
    </source>
</evidence>
<name>A0ABN3KA00_9ACTN</name>
<dbReference type="InterPro" id="IPR011701">
    <property type="entry name" value="MFS"/>
</dbReference>
<comment type="caution">
    <text evidence="10">The sequence shown here is derived from an EMBL/GenBank/DDBJ whole genome shotgun (WGS) entry which is preliminary data.</text>
</comment>
<evidence type="ECO:0000313" key="10">
    <source>
        <dbReference type="EMBL" id="GAA2452706.1"/>
    </source>
</evidence>
<keyword evidence="11" id="KW-1185">Reference proteome</keyword>
<evidence type="ECO:0000256" key="7">
    <source>
        <dbReference type="ARBA" id="ARBA00023136"/>
    </source>
</evidence>
<evidence type="ECO:0000256" key="4">
    <source>
        <dbReference type="ARBA" id="ARBA00022475"/>
    </source>
</evidence>
<dbReference type="EMBL" id="BAAASZ010000027">
    <property type="protein sequence ID" value="GAA2452706.1"/>
    <property type="molecule type" value="Genomic_DNA"/>
</dbReference>
<organism evidence="10 11">
    <name type="scientific">Streptomyces macrosporus</name>
    <dbReference type="NCBI Taxonomy" id="44032"/>
    <lineage>
        <taxon>Bacteria</taxon>
        <taxon>Bacillati</taxon>
        <taxon>Actinomycetota</taxon>
        <taxon>Actinomycetes</taxon>
        <taxon>Kitasatosporales</taxon>
        <taxon>Streptomycetaceae</taxon>
        <taxon>Streptomyces</taxon>
    </lineage>
</organism>
<evidence type="ECO:0000256" key="8">
    <source>
        <dbReference type="SAM" id="Phobius"/>
    </source>
</evidence>
<dbReference type="PROSITE" id="PS00216">
    <property type="entry name" value="SUGAR_TRANSPORT_1"/>
    <property type="match status" value="2"/>
</dbReference>
<comment type="subcellular location">
    <subcellularLocation>
        <location evidence="1">Cell membrane</location>
        <topology evidence="1">Multi-pass membrane protein</topology>
    </subcellularLocation>
</comment>
<evidence type="ECO:0000256" key="3">
    <source>
        <dbReference type="ARBA" id="ARBA00022448"/>
    </source>
</evidence>
<feature type="transmembrane region" description="Helical" evidence="8">
    <location>
        <begin position="383"/>
        <end position="401"/>
    </location>
</feature>
<proteinExistence type="inferred from homology"/>
<gene>
    <name evidence="10" type="ORF">GCM10010405_40570</name>
</gene>